<dbReference type="EMBL" id="KQ085978">
    <property type="protein sequence ID" value="KLO12429.1"/>
    <property type="molecule type" value="Genomic_DNA"/>
</dbReference>
<sequence length="96" mass="11161">MRKMSIATILSSFEMALSDHWHGNADNFQSLNETLYSSISPFKFARIRMVCSQVWVLVRDACMRDFTVSQDFGSVRSSPFERRKVLTTSLRELYDL</sequence>
<name>A0A0H2RKQ8_9AGAM</name>
<gene>
    <name evidence="1" type="ORF">SCHPADRAFT_419922</name>
</gene>
<keyword evidence="2" id="KW-1185">Reference proteome</keyword>
<proteinExistence type="predicted"/>
<evidence type="ECO:0000313" key="1">
    <source>
        <dbReference type="EMBL" id="KLO12429.1"/>
    </source>
</evidence>
<dbReference type="Proteomes" id="UP000053477">
    <property type="component" value="Unassembled WGS sequence"/>
</dbReference>
<reference evidence="1 2" key="1">
    <citation type="submission" date="2015-04" db="EMBL/GenBank/DDBJ databases">
        <title>Complete genome sequence of Schizopora paradoxa KUC8140, a cosmopolitan wood degrader in East Asia.</title>
        <authorList>
            <consortium name="DOE Joint Genome Institute"/>
            <person name="Min B."/>
            <person name="Park H."/>
            <person name="Jang Y."/>
            <person name="Kim J.-J."/>
            <person name="Kim K.H."/>
            <person name="Pangilinan J."/>
            <person name="Lipzen A."/>
            <person name="Riley R."/>
            <person name="Grigoriev I.V."/>
            <person name="Spatafora J.W."/>
            <person name="Choi I.-G."/>
        </authorList>
    </citation>
    <scope>NUCLEOTIDE SEQUENCE [LARGE SCALE GENOMIC DNA]</scope>
    <source>
        <strain evidence="1 2">KUC8140</strain>
    </source>
</reference>
<protein>
    <submittedName>
        <fullName evidence="1">Uncharacterized protein</fullName>
    </submittedName>
</protein>
<evidence type="ECO:0000313" key="2">
    <source>
        <dbReference type="Proteomes" id="UP000053477"/>
    </source>
</evidence>
<accession>A0A0H2RKQ8</accession>
<dbReference type="AlphaFoldDB" id="A0A0H2RKQ8"/>
<organism evidence="1 2">
    <name type="scientific">Schizopora paradoxa</name>
    <dbReference type="NCBI Taxonomy" id="27342"/>
    <lineage>
        <taxon>Eukaryota</taxon>
        <taxon>Fungi</taxon>
        <taxon>Dikarya</taxon>
        <taxon>Basidiomycota</taxon>
        <taxon>Agaricomycotina</taxon>
        <taxon>Agaricomycetes</taxon>
        <taxon>Hymenochaetales</taxon>
        <taxon>Schizoporaceae</taxon>
        <taxon>Schizopora</taxon>
    </lineage>
</organism>
<dbReference type="InParanoid" id="A0A0H2RKQ8"/>